<dbReference type="InterPro" id="IPR014001">
    <property type="entry name" value="Helicase_ATP-bd"/>
</dbReference>
<keyword evidence="9" id="KW-1133">Transmembrane helix</keyword>
<evidence type="ECO:0000256" key="5">
    <source>
        <dbReference type="ARBA" id="ARBA00022806"/>
    </source>
</evidence>
<comment type="caution">
    <text evidence="13">The sequence shown here is derived from an EMBL/GenBank/DDBJ whole genome shotgun (WGS) entry which is preliminary data.</text>
</comment>
<evidence type="ECO:0000256" key="8">
    <source>
        <dbReference type="SAM" id="MobiDB-lite"/>
    </source>
</evidence>
<dbReference type="SMART" id="SM00490">
    <property type="entry name" value="HELICc"/>
    <property type="match status" value="1"/>
</dbReference>
<keyword evidence="4" id="KW-0378">Hydrolase</keyword>
<dbReference type="AlphaFoldDB" id="A0A9P1FXU2"/>
<feature type="domain" description="Helicase ATP-binding" evidence="11">
    <location>
        <begin position="339"/>
        <end position="505"/>
    </location>
</feature>
<reference evidence="14" key="2">
    <citation type="submission" date="2024-04" db="EMBL/GenBank/DDBJ databases">
        <authorList>
            <person name="Chen Y."/>
            <person name="Shah S."/>
            <person name="Dougan E. K."/>
            <person name="Thang M."/>
            <person name="Chan C."/>
        </authorList>
    </citation>
    <scope>NUCLEOTIDE SEQUENCE [LARGE SCALE GENOMIC DNA]</scope>
</reference>
<dbReference type="GO" id="GO:0005524">
    <property type="term" value="F:ATP binding"/>
    <property type="evidence" value="ECO:0007669"/>
    <property type="project" value="UniProtKB-KW"/>
</dbReference>
<comment type="similarity">
    <text evidence="1">Belongs to the DEAD box helicase family. DEAH subfamily.</text>
</comment>
<feature type="transmembrane region" description="Helical" evidence="9">
    <location>
        <begin position="41"/>
        <end position="62"/>
    </location>
</feature>
<keyword evidence="9" id="KW-0472">Membrane</keyword>
<dbReference type="InterPro" id="IPR027417">
    <property type="entry name" value="P-loop_NTPase"/>
</dbReference>
<dbReference type="Pfam" id="PF00271">
    <property type="entry name" value="Helicase_C"/>
    <property type="match status" value="1"/>
</dbReference>
<dbReference type="FunFam" id="3.40.50.300:FF:000578">
    <property type="entry name" value="probable ATP-dependent RNA helicase DHX35"/>
    <property type="match status" value="1"/>
</dbReference>
<evidence type="ECO:0000259" key="12">
    <source>
        <dbReference type="PROSITE" id="PS51194"/>
    </source>
</evidence>
<evidence type="ECO:0000256" key="2">
    <source>
        <dbReference type="ARBA" id="ARBA00012552"/>
    </source>
</evidence>
<dbReference type="InterPro" id="IPR002464">
    <property type="entry name" value="DNA/RNA_helicase_DEAH_CS"/>
</dbReference>
<dbReference type="PROSITE" id="PS00690">
    <property type="entry name" value="DEAH_ATP_HELICASE"/>
    <property type="match status" value="1"/>
</dbReference>
<evidence type="ECO:0000259" key="11">
    <source>
        <dbReference type="PROSITE" id="PS51192"/>
    </source>
</evidence>
<keyword evidence="9" id="KW-0812">Transmembrane</keyword>
<dbReference type="PROSITE" id="PS51192">
    <property type="entry name" value="HELICASE_ATP_BIND_1"/>
    <property type="match status" value="1"/>
</dbReference>
<dbReference type="EMBL" id="CAMXCT030001447">
    <property type="protein sequence ID" value="CAL4777529.1"/>
    <property type="molecule type" value="Genomic_DNA"/>
</dbReference>
<evidence type="ECO:0000313" key="16">
    <source>
        <dbReference type="Proteomes" id="UP001152797"/>
    </source>
</evidence>
<dbReference type="GO" id="GO:0016787">
    <property type="term" value="F:hydrolase activity"/>
    <property type="evidence" value="ECO:0007669"/>
    <property type="project" value="UniProtKB-KW"/>
</dbReference>
<dbReference type="EC" id="3.6.4.13" evidence="2"/>
<keyword evidence="5 15" id="KW-0347">Helicase</keyword>
<evidence type="ECO:0000256" key="9">
    <source>
        <dbReference type="SAM" id="Phobius"/>
    </source>
</evidence>
<keyword evidence="3" id="KW-0547">Nucleotide-binding</keyword>
<dbReference type="SMART" id="SM00487">
    <property type="entry name" value="DEXDc"/>
    <property type="match status" value="1"/>
</dbReference>
<keyword evidence="10" id="KW-0732">Signal</keyword>
<dbReference type="GO" id="GO:0003723">
    <property type="term" value="F:RNA binding"/>
    <property type="evidence" value="ECO:0007669"/>
    <property type="project" value="TreeGrafter"/>
</dbReference>
<dbReference type="PROSITE" id="PS51194">
    <property type="entry name" value="HELICASE_CTER"/>
    <property type="match status" value="1"/>
</dbReference>
<accession>A0A9P1FXU2</accession>
<dbReference type="EMBL" id="CAMXCT010001447">
    <property type="protein sequence ID" value="CAI3990217.1"/>
    <property type="molecule type" value="Genomic_DNA"/>
</dbReference>
<sequence length="974" mass="109437">MSFAWMISWMCQMKFALAVMLLFSCINVAAGSEEGTSSQALSLGLSPMVYMCVFIGVICFAVSRVARHFEGRPDSDESETFLQEPDAETEPNEEQTFNGVKFHVFLAACNERSLQLQPSENDEIAEQAETIYEVIMDCFYSSEDDGVKQSTIDSAMFAYERLQNLDPAFAVDFSALEIENFNTGILAEPDVEDMLPPDMDDEYMRIELPNPYEQYSPEDMGVWMISRLSKRIKQCIGAGDTERCRRNAERRAIMVGVLKVCRRDPSQRHRAMFMMQTMDDISPGQSESEAYGVLASRNVGSPKRALPVFNPSDRLPVGRLRVEQQRKRLPIYKHRLQILHAVETHRAVVLCGATGCGKSTQLPQYLDDAGWTAKGYVVCITLPRRLAAVTVAQRVSQEMGVELGREVGYRIRRFESYVTPGVTRLEFVTEGILLREMLSDPLLTRFSVIVLDEAHERSANTDLLLGLLKKILRKRPRLRIVVASATLDAGAFLNFLHYKGRHGAAPPPKRPRLRGWDDESGETLQRRAEELDWRRLCVDLSSGGRGGVPERDCCLLEVEGRLHAVQVHYLDEPSGDYVESAVNVVMNIHRNLPEGDILVFLTGREEIEATCSLIIERLQQAKEMADRPSLKPKPLQVVPLHGTLPKEQQLKAFVMPAKGNRKVVVATNIAEASVTIDGIVYVVDSCLVKLDAFCPYNGASYLNIAACSRSSARQRAGRAGRTRKGHCFRLLTEAAFHKELQEHTLPEVQRSDLKDLVLTLKCLGVDDVGAFEFPTPPARETLELALEELYALGAIDAEARLVEPLGLRMAHGPLPAPLMRLLLLSVEAPYQCAAEAAIACAMLTMQPPWLPSQNKERLQNCKESFAVYEGDLVSLLNIYRQYEVYREQDTDWAKRHLLNAKLLDRAMKVKQQLGMYLSKFSLPEESCGSEVARLQRLACASLFLNAARRLPNGSYRLCSGTHGDFWEWRPFFAR</sequence>
<dbReference type="Proteomes" id="UP001152797">
    <property type="component" value="Unassembled WGS sequence"/>
</dbReference>
<evidence type="ECO:0000256" key="7">
    <source>
        <dbReference type="ARBA" id="ARBA00047984"/>
    </source>
</evidence>
<gene>
    <name evidence="13" type="ORF">C1SCF055_LOCUS17224</name>
</gene>
<dbReference type="SMART" id="SM00847">
    <property type="entry name" value="HA2"/>
    <property type="match status" value="1"/>
</dbReference>
<evidence type="ECO:0000256" key="3">
    <source>
        <dbReference type="ARBA" id="ARBA00022741"/>
    </source>
</evidence>
<dbReference type="SUPFAM" id="SSF52540">
    <property type="entry name" value="P-loop containing nucleoside triphosphate hydrolases"/>
    <property type="match status" value="1"/>
</dbReference>
<dbReference type="OrthoDB" id="10253254at2759"/>
<feature type="chain" id="PRO_5043272323" description="RNA helicase" evidence="10">
    <location>
        <begin position="32"/>
        <end position="974"/>
    </location>
</feature>
<dbReference type="EMBL" id="CAMXCT020001447">
    <property type="protein sequence ID" value="CAL1143592.1"/>
    <property type="molecule type" value="Genomic_DNA"/>
</dbReference>
<dbReference type="PANTHER" id="PTHR18934">
    <property type="entry name" value="ATP-DEPENDENT RNA HELICASE"/>
    <property type="match status" value="1"/>
</dbReference>
<feature type="domain" description="Helicase C-terminal" evidence="12">
    <location>
        <begin position="584"/>
        <end position="764"/>
    </location>
</feature>
<evidence type="ECO:0000256" key="4">
    <source>
        <dbReference type="ARBA" id="ARBA00022801"/>
    </source>
</evidence>
<evidence type="ECO:0000256" key="10">
    <source>
        <dbReference type="SAM" id="SignalP"/>
    </source>
</evidence>
<comment type="catalytic activity">
    <reaction evidence="7">
        <text>ATP + H2O = ADP + phosphate + H(+)</text>
        <dbReference type="Rhea" id="RHEA:13065"/>
        <dbReference type="ChEBI" id="CHEBI:15377"/>
        <dbReference type="ChEBI" id="CHEBI:15378"/>
        <dbReference type="ChEBI" id="CHEBI:30616"/>
        <dbReference type="ChEBI" id="CHEBI:43474"/>
        <dbReference type="ChEBI" id="CHEBI:456216"/>
        <dbReference type="EC" id="3.6.4.13"/>
    </reaction>
</comment>
<feature type="region of interest" description="Disordered" evidence="8">
    <location>
        <begin position="71"/>
        <end position="94"/>
    </location>
</feature>
<dbReference type="Pfam" id="PF00270">
    <property type="entry name" value="DEAD"/>
    <property type="match status" value="1"/>
</dbReference>
<name>A0A9P1FXU2_9DINO</name>
<organism evidence="13">
    <name type="scientific">Cladocopium goreaui</name>
    <dbReference type="NCBI Taxonomy" id="2562237"/>
    <lineage>
        <taxon>Eukaryota</taxon>
        <taxon>Sar</taxon>
        <taxon>Alveolata</taxon>
        <taxon>Dinophyceae</taxon>
        <taxon>Suessiales</taxon>
        <taxon>Symbiodiniaceae</taxon>
        <taxon>Cladocopium</taxon>
    </lineage>
</organism>
<dbReference type="Gene3D" id="3.40.50.300">
    <property type="entry name" value="P-loop containing nucleotide triphosphate hydrolases"/>
    <property type="match status" value="2"/>
</dbReference>
<dbReference type="InterPro" id="IPR007502">
    <property type="entry name" value="Helicase-assoc_dom"/>
</dbReference>
<evidence type="ECO:0000256" key="6">
    <source>
        <dbReference type="ARBA" id="ARBA00022840"/>
    </source>
</evidence>
<dbReference type="Pfam" id="PF04408">
    <property type="entry name" value="WHD_HA2"/>
    <property type="match status" value="1"/>
</dbReference>
<dbReference type="GO" id="GO:0003724">
    <property type="term" value="F:RNA helicase activity"/>
    <property type="evidence" value="ECO:0007669"/>
    <property type="project" value="UniProtKB-EC"/>
</dbReference>
<dbReference type="InterPro" id="IPR011545">
    <property type="entry name" value="DEAD/DEAH_box_helicase_dom"/>
</dbReference>
<evidence type="ECO:0000313" key="13">
    <source>
        <dbReference type="EMBL" id="CAI3990217.1"/>
    </source>
</evidence>
<dbReference type="InterPro" id="IPR048333">
    <property type="entry name" value="HA2_WH"/>
</dbReference>
<dbReference type="InterPro" id="IPR001650">
    <property type="entry name" value="Helicase_C-like"/>
</dbReference>
<feature type="signal peptide" evidence="10">
    <location>
        <begin position="1"/>
        <end position="31"/>
    </location>
</feature>
<dbReference type="PANTHER" id="PTHR18934:SF136">
    <property type="entry name" value="ATP-DEPENDENT RNA HELICASE DHX35-RELATED"/>
    <property type="match status" value="1"/>
</dbReference>
<keyword evidence="16" id="KW-1185">Reference proteome</keyword>
<reference evidence="13" key="1">
    <citation type="submission" date="2022-10" db="EMBL/GenBank/DDBJ databases">
        <authorList>
            <person name="Chen Y."/>
            <person name="Dougan E. K."/>
            <person name="Chan C."/>
            <person name="Rhodes N."/>
            <person name="Thang M."/>
        </authorList>
    </citation>
    <scope>NUCLEOTIDE SEQUENCE</scope>
</reference>
<dbReference type="CDD" id="cd18791">
    <property type="entry name" value="SF2_C_RHA"/>
    <property type="match status" value="1"/>
</dbReference>
<evidence type="ECO:0000256" key="1">
    <source>
        <dbReference type="ARBA" id="ARBA00008792"/>
    </source>
</evidence>
<dbReference type="Gene3D" id="1.20.120.1080">
    <property type="match status" value="1"/>
</dbReference>
<proteinExistence type="inferred from homology"/>
<protein>
    <recommendedName>
        <fullName evidence="2">RNA helicase</fullName>
        <ecNumber evidence="2">3.6.4.13</ecNumber>
    </recommendedName>
</protein>
<evidence type="ECO:0000313" key="14">
    <source>
        <dbReference type="EMBL" id="CAL1143592.1"/>
    </source>
</evidence>
<keyword evidence="6" id="KW-0067">ATP-binding</keyword>
<evidence type="ECO:0000313" key="15">
    <source>
        <dbReference type="EMBL" id="CAL4777529.1"/>
    </source>
</evidence>